<evidence type="ECO:0000256" key="1">
    <source>
        <dbReference type="ARBA" id="ARBA00022723"/>
    </source>
</evidence>
<feature type="domain" description="LIM zinc-binding" evidence="5">
    <location>
        <begin position="347"/>
        <end position="412"/>
    </location>
</feature>
<protein>
    <recommendedName>
        <fullName evidence="5">LIM zinc-binding domain-containing protein</fullName>
    </recommendedName>
</protein>
<feature type="compositionally biased region" description="Polar residues" evidence="4">
    <location>
        <begin position="58"/>
        <end position="68"/>
    </location>
</feature>
<dbReference type="OrthoDB" id="8062037at2759"/>
<feature type="domain" description="LIM zinc-binding" evidence="5">
    <location>
        <begin position="486"/>
        <end position="552"/>
    </location>
</feature>
<comment type="caution">
    <text evidence="6">The sequence shown here is derived from an EMBL/GenBank/DDBJ whole genome shotgun (WGS) entry which is preliminary data.</text>
</comment>
<evidence type="ECO:0000256" key="3">
    <source>
        <dbReference type="PROSITE-ProRule" id="PRU00125"/>
    </source>
</evidence>
<keyword evidence="3" id="KW-0440">LIM domain</keyword>
<dbReference type="GO" id="GO:0030695">
    <property type="term" value="F:GTPase regulator activity"/>
    <property type="evidence" value="ECO:0007669"/>
    <property type="project" value="UniProtKB-ARBA"/>
</dbReference>
<evidence type="ECO:0000313" key="7">
    <source>
        <dbReference type="Proteomes" id="UP000324767"/>
    </source>
</evidence>
<reference evidence="6 7" key="1">
    <citation type="submission" date="2019-09" db="EMBL/GenBank/DDBJ databases">
        <title>The hologenome of the rock-dwelling lichen Lasallia pustulata.</title>
        <authorList>
            <person name="Greshake Tzovaras B."/>
            <person name="Segers F."/>
            <person name="Bicker A."/>
            <person name="Dal Grande F."/>
            <person name="Otte J."/>
            <person name="Hankeln T."/>
            <person name="Schmitt I."/>
            <person name="Ebersberger I."/>
        </authorList>
    </citation>
    <scope>NUCLEOTIDE SEQUENCE [LARGE SCALE GENOMIC DNA]</scope>
    <source>
        <strain evidence="6">A1-1</strain>
    </source>
</reference>
<proteinExistence type="predicted"/>
<dbReference type="PROSITE" id="PS50023">
    <property type="entry name" value="LIM_DOMAIN_2"/>
    <property type="match status" value="2"/>
</dbReference>
<evidence type="ECO:0000259" key="5">
    <source>
        <dbReference type="PROSITE" id="PS50023"/>
    </source>
</evidence>
<keyword evidence="1 3" id="KW-0479">Metal-binding</keyword>
<dbReference type="EMBL" id="VXIT01000015">
    <property type="protein sequence ID" value="KAA6407875.1"/>
    <property type="molecule type" value="Genomic_DNA"/>
</dbReference>
<name>A0A5M8PF71_9LECA</name>
<evidence type="ECO:0000256" key="2">
    <source>
        <dbReference type="ARBA" id="ARBA00022833"/>
    </source>
</evidence>
<feature type="region of interest" description="Disordered" evidence="4">
    <location>
        <begin position="85"/>
        <end position="174"/>
    </location>
</feature>
<organism evidence="6 7">
    <name type="scientific">Lasallia pustulata</name>
    <dbReference type="NCBI Taxonomy" id="136370"/>
    <lineage>
        <taxon>Eukaryota</taxon>
        <taxon>Fungi</taxon>
        <taxon>Dikarya</taxon>
        <taxon>Ascomycota</taxon>
        <taxon>Pezizomycotina</taxon>
        <taxon>Lecanoromycetes</taxon>
        <taxon>OSLEUM clade</taxon>
        <taxon>Umbilicariomycetidae</taxon>
        <taxon>Umbilicariales</taxon>
        <taxon>Umbilicariaceae</taxon>
        <taxon>Lasallia</taxon>
    </lineage>
</organism>
<accession>A0A5M8PF71</accession>
<dbReference type="InterPro" id="IPR001781">
    <property type="entry name" value="Znf_LIM"/>
</dbReference>
<dbReference type="Pfam" id="PF00412">
    <property type="entry name" value="LIM"/>
    <property type="match status" value="1"/>
</dbReference>
<feature type="compositionally biased region" description="Basic and acidic residues" evidence="4">
    <location>
        <begin position="241"/>
        <end position="251"/>
    </location>
</feature>
<dbReference type="GO" id="GO:0046872">
    <property type="term" value="F:metal ion binding"/>
    <property type="evidence" value="ECO:0007669"/>
    <property type="project" value="UniProtKB-KW"/>
</dbReference>
<feature type="region of interest" description="Disordered" evidence="4">
    <location>
        <begin position="241"/>
        <end position="262"/>
    </location>
</feature>
<sequence>MKPPVWTGKRKGIDLDRPPICEYCSTDLELVEEIIQSKQDSKAVKEPDEENSGKQGHAKSTASGSRNPMQAFEKALTRVTELEEVIGPEDTIEYEGIGHEKRKSRMQHEDAIVKKRKDNRRGSIWNVQSGKEQVEATKRPSSDDDALEPSEEASPPRLQPTHISILRPLDSAQSFSPSKIRALPKWMAHLPSNRKSTNADFRRPLAPVRLPSQVTLVTAPPSPEPLPTPGNAYYTPLEHPAETGRVAESRSESQAGSARPALTGQLSSYPFFQNPRMPFTSAAESSGNVDSGSASVMPFNPAGAETVIVRKPVLRHARQDGSFLSMEYLEKYSQKPPKDEEKVPEKQICPVCEAPVVEVGSLEASNSKTYHRPCFRCQICHEDYGEYGKMSDWMFLKQLPYHQTCLTQRGKPLAQRLRTRASKPLPLTPLEIKSSPSSPLALAPSVPIRKSSINVLQPRPDYIGELSAFFSMGKKQQLPKFGGIIETCAGCGKGLTHLESVPGPSDTHFHAACMHCAGCGRMLEGGTSWYEWGKTGMMEPSCRKCWRGRRGKRGFSSEEIDKEEMGLGFEKWGKH</sequence>
<evidence type="ECO:0000256" key="4">
    <source>
        <dbReference type="SAM" id="MobiDB-lite"/>
    </source>
</evidence>
<keyword evidence="2 3" id="KW-0862">Zinc</keyword>
<dbReference type="PROSITE" id="PS00478">
    <property type="entry name" value="LIM_DOMAIN_1"/>
    <property type="match status" value="1"/>
</dbReference>
<gene>
    <name evidence="6" type="ORF">FRX48_08226</name>
</gene>
<feature type="region of interest" description="Disordered" evidence="4">
    <location>
        <begin position="37"/>
        <end position="73"/>
    </location>
</feature>
<dbReference type="AlphaFoldDB" id="A0A5M8PF71"/>
<dbReference type="Proteomes" id="UP000324767">
    <property type="component" value="Unassembled WGS sequence"/>
</dbReference>
<dbReference type="Gene3D" id="2.10.110.10">
    <property type="entry name" value="Cysteine Rich Protein"/>
    <property type="match status" value="2"/>
</dbReference>
<evidence type="ECO:0000313" key="6">
    <source>
        <dbReference type="EMBL" id="KAA6407875.1"/>
    </source>
</evidence>
<dbReference type="SMART" id="SM00132">
    <property type="entry name" value="LIM"/>
    <property type="match status" value="2"/>
</dbReference>
<feature type="compositionally biased region" description="Basic and acidic residues" evidence="4">
    <location>
        <begin position="132"/>
        <end position="142"/>
    </location>
</feature>